<dbReference type="Pfam" id="PF00861">
    <property type="entry name" value="Ribosomal_L18p"/>
    <property type="match status" value="1"/>
</dbReference>
<sequence>MKVKSKQQYKIMRHRRIRAKITGTKERPRVAVFKSNQYIYAQVIDDKAGKTLASASNYGGKKTKTKTKDKKSEGASKVGEALAEKMKKTGITEAVFDRGGFKFHGRVKAVAEGLRKGGIKI</sequence>
<dbReference type="InterPro" id="IPR005484">
    <property type="entry name" value="Ribosomal_uL18_bac/plant/anim"/>
</dbReference>
<dbReference type="NCBIfam" id="TIGR00060">
    <property type="entry name" value="L18_bact"/>
    <property type="match status" value="1"/>
</dbReference>
<dbReference type="FunFam" id="3.30.420.100:FF:000001">
    <property type="entry name" value="50S ribosomal protein L18"/>
    <property type="match status" value="1"/>
</dbReference>
<dbReference type="GO" id="GO:0006412">
    <property type="term" value="P:translation"/>
    <property type="evidence" value="ECO:0007669"/>
    <property type="project" value="UniProtKB-UniRule"/>
</dbReference>
<dbReference type="PANTHER" id="PTHR12899">
    <property type="entry name" value="39S RIBOSOMAL PROTEIN L18, MITOCHONDRIAL"/>
    <property type="match status" value="1"/>
</dbReference>
<dbReference type="Proteomes" id="UP000177745">
    <property type="component" value="Unassembled WGS sequence"/>
</dbReference>
<name>A0A1F8H7Z0_9BACT</name>
<keyword evidence="5 7" id="KW-0687">Ribonucleoprotein</keyword>
<dbReference type="GO" id="GO:0003735">
    <property type="term" value="F:structural constituent of ribosome"/>
    <property type="evidence" value="ECO:0007669"/>
    <property type="project" value="InterPro"/>
</dbReference>
<evidence type="ECO:0000256" key="7">
    <source>
        <dbReference type="HAMAP-Rule" id="MF_01337"/>
    </source>
</evidence>
<dbReference type="AlphaFoldDB" id="A0A1F8H7Z0"/>
<evidence type="ECO:0000256" key="4">
    <source>
        <dbReference type="ARBA" id="ARBA00022980"/>
    </source>
</evidence>
<dbReference type="CDD" id="cd00432">
    <property type="entry name" value="Ribosomal_L18_L5e"/>
    <property type="match status" value="1"/>
</dbReference>
<gene>
    <name evidence="7" type="primary">rplR</name>
    <name evidence="9" type="ORF">A3G51_03650</name>
</gene>
<comment type="caution">
    <text evidence="9">The sequence shown here is derived from an EMBL/GenBank/DDBJ whole genome shotgun (WGS) entry which is preliminary data.</text>
</comment>
<evidence type="ECO:0000313" key="9">
    <source>
        <dbReference type="EMBL" id="OGN33717.1"/>
    </source>
</evidence>
<feature type="region of interest" description="Disordered" evidence="8">
    <location>
        <begin position="55"/>
        <end position="77"/>
    </location>
</feature>
<evidence type="ECO:0000256" key="3">
    <source>
        <dbReference type="ARBA" id="ARBA00022884"/>
    </source>
</evidence>
<evidence type="ECO:0000313" key="10">
    <source>
        <dbReference type="Proteomes" id="UP000177745"/>
    </source>
</evidence>
<comment type="function">
    <text evidence="7">This is one of the proteins that bind and probably mediate the attachment of the 5S RNA into the large ribosomal subunit, where it forms part of the central protuberance.</text>
</comment>
<protein>
    <recommendedName>
        <fullName evidence="6 7">Large ribosomal subunit protein uL18</fullName>
    </recommendedName>
</protein>
<keyword evidence="3 7" id="KW-0694">RNA-binding</keyword>
<keyword evidence="2 7" id="KW-0699">rRNA-binding</keyword>
<dbReference type="InterPro" id="IPR004389">
    <property type="entry name" value="Ribosomal_uL18_bac-type"/>
</dbReference>
<dbReference type="GO" id="GO:0022625">
    <property type="term" value="C:cytosolic large ribosomal subunit"/>
    <property type="evidence" value="ECO:0007669"/>
    <property type="project" value="TreeGrafter"/>
</dbReference>
<dbReference type="GO" id="GO:0008097">
    <property type="term" value="F:5S rRNA binding"/>
    <property type="evidence" value="ECO:0007669"/>
    <property type="project" value="TreeGrafter"/>
</dbReference>
<dbReference type="Gene3D" id="3.30.420.100">
    <property type="match status" value="1"/>
</dbReference>
<dbReference type="HAMAP" id="MF_01337_B">
    <property type="entry name" value="Ribosomal_uL18_B"/>
    <property type="match status" value="1"/>
</dbReference>
<keyword evidence="4 7" id="KW-0689">Ribosomal protein</keyword>
<proteinExistence type="inferred from homology"/>
<evidence type="ECO:0000256" key="6">
    <source>
        <dbReference type="ARBA" id="ARBA00035197"/>
    </source>
</evidence>
<organism evidence="9 10">
    <name type="scientific">Candidatus Yanofskybacteria bacterium RIFCSPLOWO2_12_FULL_43_11b</name>
    <dbReference type="NCBI Taxonomy" id="1802710"/>
    <lineage>
        <taxon>Bacteria</taxon>
        <taxon>Candidatus Yanofskyibacteriota</taxon>
    </lineage>
</organism>
<evidence type="ECO:0000256" key="5">
    <source>
        <dbReference type="ARBA" id="ARBA00023274"/>
    </source>
</evidence>
<reference evidence="9 10" key="1">
    <citation type="journal article" date="2016" name="Nat. Commun.">
        <title>Thousands of microbial genomes shed light on interconnected biogeochemical processes in an aquifer system.</title>
        <authorList>
            <person name="Anantharaman K."/>
            <person name="Brown C.T."/>
            <person name="Hug L.A."/>
            <person name="Sharon I."/>
            <person name="Castelle C.J."/>
            <person name="Probst A.J."/>
            <person name="Thomas B.C."/>
            <person name="Singh A."/>
            <person name="Wilkins M.J."/>
            <person name="Karaoz U."/>
            <person name="Brodie E.L."/>
            <person name="Williams K.H."/>
            <person name="Hubbard S.S."/>
            <person name="Banfield J.F."/>
        </authorList>
    </citation>
    <scope>NUCLEOTIDE SEQUENCE [LARGE SCALE GENOMIC DNA]</scope>
</reference>
<comment type="subunit">
    <text evidence="7">Part of the 50S ribosomal subunit; part of the 5S rRNA/L5/L18/L25 subcomplex. Contacts the 5S and 23S rRNAs.</text>
</comment>
<comment type="similarity">
    <text evidence="1 7">Belongs to the universal ribosomal protein uL18 family.</text>
</comment>
<dbReference type="PANTHER" id="PTHR12899:SF3">
    <property type="entry name" value="LARGE RIBOSOMAL SUBUNIT PROTEIN UL18M"/>
    <property type="match status" value="1"/>
</dbReference>
<dbReference type="InterPro" id="IPR057268">
    <property type="entry name" value="Ribosomal_L18"/>
</dbReference>
<dbReference type="EMBL" id="MGKY01000012">
    <property type="protein sequence ID" value="OGN33717.1"/>
    <property type="molecule type" value="Genomic_DNA"/>
</dbReference>
<evidence type="ECO:0000256" key="1">
    <source>
        <dbReference type="ARBA" id="ARBA00007116"/>
    </source>
</evidence>
<accession>A0A1F8H7Z0</accession>
<dbReference type="SUPFAM" id="SSF53137">
    <property type="entry name" value="Translational machinery components"/>
    <property type="match status" value="1"/>
</dbReference>
<evidence type="ECO:0000256" key="8">
    <source>
        <dbReference type="SAM" id="MobiDB-lite"/>
    </source>
</evidence>
<evidence type="ECO:0000256" key="2">
    <source>
        <dbReference type="ARBA" id="ARBA00022730"/>
    </source>
</evidence>